<keyword evidence="3" id="KW-1185">Reference proteome</keyword>
<evidence type="ECO:0000256" key="1">
    <source>
        <dbReference type="SAM" id="MobiDB-lite"/>
    </source>
</evidence>
<feature type="region of interest" description="Disordered" evidence="1">
    <location>
        <begin position="1"/>
        <end position="41"/>
    </location>
</feature>
<accession>A0ABV6S295</accession>
<evidence type="ECO:0000313" key="2">
    <source>
        <dbReference type="EMBL" id="MFC0682223.1"/>
    </source>
</evidence>
<name>A0ABV6S295_9GAMM</name>
<reference evidence="2 3" key="1">
    <citation type="submission" date="2024-09" db="EMBL/GenBank/DDBJ databases">
        <authorList>
            <person name="Sun Q."/>
            <person name="Mori K."/>
        </authorList>
    </citation>
    <scope>NUCLEOTIDE SEQUENCE [LARGE SCALE GENOMIC DNA]</scope>
    <source>
        <strain evidence="2 3">KCTC 23076</strain>
    </source>
</reference>
<feature type="compositionally biased region" description="Acidic residues" evidence="1">
    <location>
        <begin position="12"/>
        <end position="28"/>
    </location>
</feature>
<proteinExistence type="predicted"/>
<organism evidence="2 3">
    <name type="scientific">Lysobacter korlensis</name>
    <dbReference type="NCBI Taxonomy" id="553636"/>
    <lineage>
        <taxon>Bacteria</taxon>
        <taxon>Pseudomonadati</taxon>
        <taxon>Pseudomonadota</taxon>
        <taxon>Gammaproteobacteria</taxon>
        <taxon>Lysobacterales</taxon>
        <taxon>Lysobacteraceae</taxon>
        <taxon>Lysobacter</taxon>
    </lineage>
</organism>
<protein>
    <submittedName>
        <fullName evidence="2">Uncharacterized protein</fullName>
    </submittedName>
</protein>
<evidence type="ECO:0000313" key="3">
    <source>
        <dbReference type="Proteomes" id="UP001589896"/>
    </source>
</evidence>
<dbReference type="RefSeq" id="WP_386676041.1">
    <property type="nucleotide sequence ID" value="NZ_JBHLTG010000011.1"/>
</dbReference>
<sequence length="58" mass="6599">MDRDADPREFEPNLEDDREVPLVEEGDGLELPPATLDPDERVELVDDEVLPLDDERPA</sequence>
<comment type="caution">
    <text evidence="2">The sequence shown here is derived from an EMBL/GenBank/DDBJ whole genome shotgun (WGS) entry which is preliminary data.</text>
</comment>
<dbReference type="EMBL" id="JBHLTG010000011">
    <property type="protein sequence ID" value="MFC0682223.1"/>
    <property type="molecule type" value="Genomic_DNA"/>
</dbReference>
<gene>
    <name evidence="2" type="ORF">ACFFGH_30700</name>
</gene>
<dbReference type="Proteomes" id="UP001589896">
    <property type="component" value="Unassembled WGS sequence"/>
</dbReference>
<feature type="compositionally biased region" description="Basic and acidic residues" evidence="1">
    <location>
        <begin position="1"/>
        <end position="11"/>
    </location>
</feature>